<reference evidence="1" key="1">
    <citation type="journal article" date="2023" name="G3 (Bethesda)">
        <title>Whole genome assembly and annotation of the endangered Caribbean coral Acropora cervicornis.</title>
        <authorList>
            <person name="Selwyn J.D."/>
            <person name="Vollmer S.V."/>
        </authorList>
    </citation>
    <scope>NUCLEOTIDE SEQUENCE</scope>
    <source>
        <strain evidence="1">K2</strain>
    </source>
</reference>
<organism evidence="1 2">
    <name type="scientific">Acropora cervicornis</name>
    <name type="common">Staghorn coral</name>
    <dbReference type="NCBI Taxonomy" id="6130"/>
    <lineage>
        <taxon>Eukaryota</taxon>
        <taxon>Metazoa</taxon>
        <taxon>Cnidaria</taxon>
        <taxon>Anthozoa</taxon>
        <taxon>Hexacorallia</taxon>
        <taxon>Scleractinia</taxon>
        <taxon>Astrocoeniina</taxon>
        <taxon>Acroporidae</taxon>
        <taxon>Acropora</taxon>
    </lineage>
</organism>
<keyword evidence="2" id="KW-1185">Reference proteome</keyword>
<comment type="caution">
    <text evidence="1">The sequence shown here is derived from an EMBL/GenBank/DDBJ whole genome shotgun (WGS) entry which is preliminary data.</text>
</comment>
<protein>
    <submittedName>
        <fullName evidence="1">Uncharacterized protein</fullName>
    </submittedName>
</protein>
<sequence>MDNDYFGGMGERIQLWAKAFDPRKEKESKQAYHFIILAYSVEHVNSNRFRIFSMDTYITYIPYTTYSTYNAHVAILFTIKNNTYNTECNRKAREMVSSYNPPYYTWKEERLHRSDEGFMEGERLWIPGIKESKPKRSGLKIGKNASGLSKLRCFESFYGAPNLNPAKPSATSKSKEHSKAIERRLNLWRQGDLELLLKEVRFIPREYSKESYPQLIKLLDSKSSTGLLNLTPEVLEGQKEKHPKGADIVDENLLYGPSDYIPPGVFDLIDEKMIFDAATKTKGSAGP</sequence>
<proteinExistence type="predicted"/>
<dbReference type="EMBL" id="JARQWQ010000020">
    <property type="protein sequence ID" value="KAK2565063.1"/>
    <property type="molecule type" value="Genomic_DNA"/>
</dbReference>
<dbReference type="AlphaFoldDB" id="A0AAD9QPF9"/>
<name>A0AAD9QPF9_ACRCE</name>
<gene>
    <name evidence="1" type="ORF">P5673_010969</name>
</gene>
<evidence type="ECO:0000313" key="1">
    <source>
        <dbReference type="EMBL" id="KAK2565063.1"/>
    </source>
</evidence>
<accession>A0AAD9QPF9</accession>
<evidence type="ECO:0000313" key="2">
    <source>
        <dbReference type="Proteomes" id="UP001249851"/>
    </source>
</evidence>
<reference evidence="1" key="2">
    <citation type="journal article" date="2023" name="Science">
        <title>Genomic signatures of disease resistance in endangered staghorn corals.</title>
        <authorList>
            <person name="Vollmer S.V."/>
            <person name="Selwyn J.D."/>
            <person name="Despard B.A."/>
            <person name="Roesel C.L."/>
        </authorList>
    </citation>
    <scope>NUCLEOTIDE SEQUENCE</scope>
    <source>
        <strain evidence="1">K2</strain>
    </source>
</reference>
<dbReference type="Proteomes" id="UP001249851">
    <property type="component" value="Unassembled WGS sequence"/>
</dbReference>